<name>A0A1H3MMA5_9FIRM</name>
<dbReference type="InterPro" id="IPR023885">
    <property type="entry name" value="4Fe4S-binding_SPASM_dom"/>
</dbReference>
<dbReference type="NCBIfam" id="TIGR04055">
    <property type="entry name" value="rSAM_NirJ2"/>
    <property type="match status" value="1"/>
</dbReference>
<accession>A0A1H3MMA5</accession>
<dbReference type="InterPro" id="IPR058240">
    <property type="entry name" value="rSAM_sf"/>
</dbReference>
<dbReference type="CDD" id="cd01335">
    <property type="entry name" value="Radical_SAM"/>
    <property type="match status" value="1"/>
</dbReference>
<dbReference type="SFLD" id="SFLDS00029">
    <property type="entry name" value="Radical_SAM"/>
    <property type="match status" value="1"/>
</dbReference>
<dbReference type="EMBL" id="FNPV01000004">
    <property type="protein sequence ID" value="SDY77660.1"/>
    <property type="molecule type" value="Genomic_DNA"/>
</dbReference>
<proteinExistence type="predicted"/>
<dbReference type="InterPro" id="IPR006638">
    <property type="entry name" value="Elp3/MiaA/NifB-like_rSAM"/>
</dbReference>
<dbReference type="CDD" id="cd21123">
    <property type="entry name" value="SPASM_MftC-like"/>
    <property type="match status" value="1"/>
</dbReference>
<dbReference type="PROSITE" id="PS51918">
    <property type="entry name" value="RADICAL_SAM"/>
    <property type="match status" value="1"/>
</dbReference>
<evidence type="ECO:0000313" key="9">
    <source>
        <dbReference type="Proteomes" id="UP000199230"/>
    </source>
</evidence>
<dbReference type="InterPro" id="IPR013785">
    <property type="entry name" value="Aldolase_TIM"/>
</dbReference>
<evidence type="ECO:0000259" key="7">
    <source>
        <dbReference type="PROSITE" id="PS51918"/>
    </source>
</evidence>
<dbReference type="GO" id="GO:0003824">
    <property type="term" value="F:catalytic activity"/>
    <property type="evidence" value="ECO:0007669"/>
    <property type="project" value="InterPro"/>
</dbReference>
<dbReference type="Proteomes" id="UP000199230">
    <property type="component" value="Unassembled WGS sequence"/>
</dbReference>
<dbReference type="RefSeq" id="WP_093312727.1">
    <property type="nucleotide sequence ID" value="NZ_FNPV01000004.1"/>
</dbReference>
<dbReference type="GO" id="GO:0051539">
    <property type="term" value="F:4 iron, 4 sulfur cluster binding"/>
    <property type="evidence" value="ECO:0007669"/>
    <property type="project" value="UniProtKB-KW"/>
</dbReference>
<dbReference type="OrthoDB" id="7021155at2"/>
<evidence type="ECO:0000256" key="6">
    <source>
        <dbReference type="ARBA" id="ARBA00023014"/>
    </source>
</evidence>
<evidence type="ECO:0000313" key="8">
    <source>
        <dbReference type="EMBL" id="SDY77660.1"/>
    </source>
</evidence>
<dbReference type="SMART" id="SM00729">
    <property type="entry name" value="Elp3"/>
    <property type="match status" value="1"/>
</dbReference>
<dbReference type="SUPFAM" id="SSF102114">
    <property type="entry name" value="Radical SAM enzymes"/>
    <property type="match status" value="1"/>
</dbReference>
<dbReference type="NCBIfam" id="TIGR04085">
    <property type="entry name" value="rSAM_more_4Fe4S"/>
    <property type="match status" value="1"/>
</dbReference>
<evidence type="ECO:0000256" key="2">
    <source>
        <dbReference type="ARBA" id="ARBA00022485"/>
    </source>
</evidence>
<dbReference type="InterPro" id="IPR017200">
    <property type="entry name" value="PqqE-like"/>
</dbReference>
<evidence type="ECO:0000256" key="4">
    <source>
        <dbReference type="ARBA" id="ARBA00022723"/>
    </source>
</evidence>
<keyword evidence="2" id="KW-0004">4Fe-4S</keyword>
<dbReference type="Pfam" id="PF04055">
    <property type="entry name" value="Radical_SAM"/>
    <property type="match status" value="1"/>
</dbReference>
<keyword evidence="6" id="KW-0411">Iron-sulfur</keyword>
<dbReference type="GO" id="GO:0046872">
    <property type="term" value="F:metal ion binding"/>
    <property type="evidence" value="ECO:0007669"/>
    <property type="project" value="UniProtKB-KW"/>
</dbReference>
<organism evidence="8 9">
    <name type="scientific">Tindallia californiensis</name>
    <dbReference type="NCBI Taxonomy" id="159292"/>
    <lineage>
        <taxon>Bacteria</taxon>
        <taxon>Bacillati</taxon>
        <taxon>Bacillota</taxon>
        <taxon>Clostridia</taxon>
        <taxon>Peptostreptococcales</taxon>
        <taxon>Tindalliaceae</taxon>
        <taxon>Tindallia</taxon>
    </lineage>
</organism>
<dbReference type="PANTHER" id="PTHR11228">
    <property type="entry name" value="RADICAL SAM DOMAIN PROTEIN"/>
    <property type="match status" value="1"/>
</dbReference>
<dbReference type="PANTHER" id="PTHR11228:SF34">
    <property type="entry name" value="TUNGSTEN-CONTAINING ALDEHYDE FERREDOXIN OXIDOREDUCTASE COFACTOR MODIFYING PROTEIN"/>
    <property type="match status" value="1"/>
</dbReference>
<keyword evidence="4" id="KW-0479">Metal-binding</keyword>
<evidence type="ECO:0000256" key="3">
    <source>
        <dbReference type="ARBA" id="ARBA00022691"/>
    </source>
</evidence>
<keyword evidence="9" id="KW-1185">Reference proteome</keyword>
<dbReference type="Gene3D" id="3.20.20.70">
    <property type="entry name" value="Aldolase class I"/>
    <property type="match status" value="1"/>
</dbReference>
<sequence>MIISWNSTNQCNMFCDHCYRDSGARADQELTTKEAKSLLEDIQKAGFKIMIFSGGEPLMRSDLVELISYAKTLGLRPVLGSNGTLLTPDLARELKKAGAMGIGISLDSMNSDKHDNLRRYQGAWKEAVEGMAICREVGLPFQIHTTVMDWNKSELENITDFAVSEKAVAHHFFFLVPTGRGSNIEDTSLRAVEYESVISRIMKKQKTVSIELKPTCAPQFMRIADQMNLQTRFGRGCLAGTSYCIISPTGKVQPCAYMDMEIGDVRQTPFHEIWQNSAVFEKLRGMNYSGYCGHCAYKKTCGGCRARAAYYHDGDYMAEEPWCLYQGGKKEAL</sequence>
<dbReference type="Pfam" id="PF13186">
    <property type="entry name" value="SPASM"/>
    <property type="match status" value="1"/>
</dbReference>
<reference evidence="8 9" key="1">
    <citation type="submission" date="2016-10" db="EMBL/GenBank/DDBJ databases">
        <authorList>
            <person name="de Groot N.N."/>
        </authorList>
    </citation>
    <scope>NUCLEOTIDE SEQUENCE [LARGE SCALE GENOMIC DNA]</scope>
    <source>
        <strain evidence="8 9">APO</strain>
    </source>
</reference>
<evidence type="ECO:0000256" key="5">
    <source>
        <dbReference type="ARBA" id="ARBA00023004"/>
    </source>
</evidence>
<dbReference type="SFLD" id="SFLDG01386">
    <property type="entry name" value="main_SPASM_domain-containing"/>
    <property type="match status" value="1"/>
</dbReference>
<dbReference type="InterPro" id="IPR027633">
    <property type="entry name" value="rSAM_NirJ2"/>
</dbReference>
<protein>
    <submittedName>
        <fullName evidence="8">Putative heme d1 biosynthesis radical SAM protein NirJ2</fullName>
    </submittedName>
</protein>
<dbReference type="STRING" id="159292.SAMN05192546_104194"/>
<keyword evidence="3" id="KW-0949">S-adenosyl-L-methionine</keyword>
<gene>
    <name evidence="8" type="ORF">SAMN05192546_104194</name>
</gene>
<comment type="cofactor">
    <cofactor evidence="1">
        <name>[4Fe-4S] cluster</name>
        <dbReference type="ChEBI" id="CHEBI:49883"/>
    </cofactor>
</comment>
<feature type="domain" description="Radical SAM core" evidence="7">
    <location>
        <begin position="1"/>
        <end position="211"/>
    </location>
</feature>
<dbReference type="AlphaFoldDB" id="A0A1H3MMA5"/>
<dbReference type="InterPro" id="IPR007197">
    <property type="entry name" value="rSAM"/>
</dbReference>
<dbReference type="InterPro" id="IPR050377">
    <property type="entry name" value="Radical_SAM_PqqE_MftC-like"/>
</dbReference>
<dbReference type="PIRSF" id="PIRSF037420">
    <property type="entry name" value="PQQ_syn_pqqE"/>
    <property type="match status" value="1"/>
</dbReference>
<keyword evidence="5" id="KW-0408">Iron</keyword>
<evidence type="ECO:0000256" key="1">
    <source>
        <dbReference type="ARBA" id="ARBA00001966"/>
    </source>
</evidence>
<dbReference type="SFLD" id="SFLDG01067">
    <property type="entry name" value="SPASM/twitch_domain_containing"/>
    <property type="match status" value="1"/>
</dbReference>